<dbReference type="InterPro" id="IPR008927">
    <property type="entry name" value="6-PGluconate_DH-like_C_sf"/>
</dbReference>
<evidence type="ECO:0000256" key="2">
    <source>
        <dbReference type="ARBA" id="ARBA00022857"/>
    </source>
</evidence>
<keyword evidence="8" id="KW-1185">Reference proteome</keyword>
<dbReference type="InterPro" id="IPR013332">
    <property type="entry name" value="KPR_N"/>
</dbReference>
<protein>
    <recommendedName>
        <fullName evidence="4">2-dehydropantoate 2-reductase</fullName>
        <ecNumber evidence="4">1.1.1.169</ecNumber>
    </recommendedName>
    <alternativeName>
        <fullName evidence="4">Ketopantoate reductase</fullName>
    </alternativeName>
</protein>
<dbReference type="PANTHER" id="PTHR21708">
    <property type="entry name" value="PROBABLE 2-DEHYDROPANTOATE 2-REDUCTASE"/>
    <property type="match status" value="1"/>
</dbReference>
<evidence type="ECO:0000313" key="8">
    <source>
        <dbReference type="Proteomes" id="UP000054516"/>
    </source>
</evidence>
<reference evidence="7" key="1">
    <citation type="submission" date="2016-03" db="EMBL/GenBank/DDBJ databases">
        <title>Draft genome sequence of Rosellinia necatrix.</title>
        <authorList>
            <person name="Kanematsu S."/>
        </authorList>
    </citation>
    <scope>NUCLEOTIDE SEQUENCE [LARGE SCALE GENOMIC DNA]</scope>
    <source>
        <strain evidence="7">W97</strain>
    </source>
</reference>
<keyword evidence="3 4" id="KW-0560">Oxidoreductase</keyword>
<dbReference type="InterPro" id="IPR013752">
    <property type="entry name" value="KPA_reductase"/>
</dbReference>
<comment type="similarity">
    <text evidence="1 4">Belongs to the ketopantoate reductase family.</text>
</comment>
<dbReference type="InterPro" id="IPR036291">
    <property type="entry name" value="NAD(P)-bd_dom_sf"/>
</dbReference>
<evidence type="ECO:0000259" key="6">
    <source>
        <dbReference type="Pfam" id="PF08546"/>
    </source>
</evidence>
<dbReference type="OMA" id="THREIEY"/>
<evidence type="ECO:0000259" key="5">
    <source>
        <dbReference type="Pfam" id="PF02558"/>
    </source>
</evidence>
<dbReference type="NCBIfam" id="TIGR00745">
    <property type="entry name" value="apbA_panE"/>
    <property type="match status" value="1"/>
</dbReference>
<dbReference type="Pfam" id="PF08546">
    <property type="entry name" value="ApbA_C"/>
    <property type="match status" value="1"/>
</dbReference>
<sequence length="336" mass="36701">MAPRILVFGAGSLGAVYTWVLSRVTPESNITAICRSNHDAAFRNGFTLNSTIWGHELTVRPQIVRSISEAVTQAHFQPFDYILVTTKAIPTTPSTAELIRPAITPGTTAVVLVQNGIGIEEEYARLYADDDVPILSVVAYLPATQVEPAVIHHDVTEHSHVGTYPAFGVPEKHKRSAQTFVELLTTAGATATLHDDVQTQRWGKLLINGSWNPICALTRLRDKQFVESGSQDSEDNEAFRLVREVMLEIASVAQACGHKDIDEKLVDFQIGRVNRRGFTGIQPSMMADALGMRALEADAIVGNAVKIAKEKNVPVPMLRAMYLLARGLSASFSLTK</sequence>
<dbReference type="InterPro" id="IPR051402">
    <property type="entry name" value="KPR-Related"/>
</dbReference>
<evidence type="ECO:0000256" key="4">
    <source>
        <dbReference type="RuleBase" id="RU362068"/>
    </source>
</evidence>
<evidence type="ECO:0000256" key="1">
    <source>
        <dbReference type="ARBA" id="ARBA00007870"/>
    </source>
</evidence>
<comment type="function">
    <text evidence="4">Catalyzes the NADPH-dependent reduction of ketopantoate into pantoic acid.</text>
</comment>
<feature type="domain" description="Ketopantoate reductase N-terminal" evidence="5">
    <location>
        <begin position="5"/>
        <end position="164"/>
    </location>
</feature>
<dbReference type="SUPFAM" id="SSF48179">
    <property type="entry name" value="6-phosphogluconate dehydrogenase C-terminal domain-like"/>
    <property type="match status" value="1"/>
</dbReference>
<dbReference type="OrthoDB" id="3609at2759"/>
<proteinExistence type="inferred from homology"/>
<dbReference type="GO" id="GO:0015940">
    <property type="term" value="P:pantothenate biosynthetic process"/>
    <property type="evidence" value="ECO:0007669"/>
    <property type="project" value="InterPro"/>
</dbReference>
<dbReference type="Gene3D" id="1.10.1040.10">
    <property type="entry name" value="N-(1-d-carboxylethyl)-l-norvaline Dehydrogenase, domain 2"/>
    <property type="match status" value="1"/>
</dbReference>
<dbReference type="SUPFAM" id="SSF51735">
    <property type="entry name" value="NAD(P)-binding Rossmann-fold domains"/>
    <property type="match status" value="1"/>
</dbReference>
<dbReference type="PANTHER" id="PTHR21708:SF30">
    <property type="entry name" value="2-DEHYDROPANTOATE 2-REDUCTASE-RELATED"/>
    <property type="match status" value="1"/>
</dbReference>
<comment type="catalytic activity">
    <reaction evidence="4">
        <text>(R)-pantoate + NADP(+) = 2-dehydropantoate + NADPH + H(+)</text>
        <dbReference type="Rhea" id="RHEA:16233"/>
        <dbReference type="ChEBI" id="CHEBI:11561"/>
        <dbReference type="ChEBI" id="CHEBI:15378"/>
        <dbReference type="ChEBI" id="CHEBI:15980"/>
        <dbReference type="ChEBI" id="CHEBI:57783"/>
        <dbReference type="ChEBI" id="CHEBI:58349"/>
        <dbReference type="EC" id="1.1.1.169"/>
    </reaction>
</comment>
<dbReference type="EMBL" id="DF977464">
    <property type="protein sequence ID" value="GAP86509.1"/>
    <property type="molecule type" value="Genomic_DNA"/>
</dbReference>
<dbReference type="STRING" id="77044.A0A1W2TER2"/>
<dbReference type="InterPro" id="IPR003710">
    <property type="entry name" value="ApbA"/>
</dbReference>
<dbReference type="GO" id="GO:0008677">
    <property type="term" value="F:2-dehydropantoate 2-reductase activity"/>
    <property type="evidence" value="ECO:0007669"/>
    <property type="project" value="UniProtKB-EC"/>
</dbReference>
<dbReference type="InterPro" id="IPR013328">
    <property type="entry name" value="6PGD_dom2"/>
</dbReference>
<evidence type="ECO:0000256" key="3">
    <source>
        <dbReference type="ARBA" id="ARBA00023002"/>
    </source>
</evidence>
<dbReference type="AlphaFoldDB" id="A0A1W2TER2"/>
<evidence type="ECO:0000313" key="7">
    <source>
        <dbReference type="EMBL" id="GAP86509.1"/>
    </source>
</evidence>
<dbReference type="Proteomes" id="UP000054516">
    <property type="component" value="Unassembled WGS sequence"/>
</dbReference>
<gene>
    <name evidence="7" type="ORF">SAMD00023353_1900680</name>
</gene>
<organism evidence="7">
    <name type="scientific">Rosellinia necatrix</name>
    <name type="common">White root-rot fungus</name>
    <dbReference type="NCBI Taxonomy" id="77044"/>
    <lineage>
        <taxon>Eukaryota</taxon>
        <taxon>Fungi</taxon>
        <taxon>Dikarya</taxon>
        <taxon>Ascomycota</taxon>
        <taxon>Pezizomycotina</taxon>
        <taxon>Sordariomycetes</taxon>
        <taxon>Xylariomycetidae</taxon>
        <taxon>Xylariales</taxon>
        <taxon>Xylariaceae</taxon>
        <taxon>Rosellinia</taxon>
    </lineage>
</organism>
<dbReference type="GO" id="GO:0005737">
    <property type="term" value="C:cytoplasm"/>
    <property type="evidence" value="ECO:0007669"/>
    <property type="project" value="TreeGrafter"/>
</dbReference>
<keyword evidence="2 4" id="KW-0521">NADP</keyword>
<dbReference type="Pfam" id="PF02558">
    <property type="entry name" value="ApbA"/>
    <property type="match status" value="1"/>
</dbReference>
<feature type="domain" description="Ketopantoate reductase C-terminal" evidence="6">
    <location>
        <begin position="196"/>
        <end position="327"/>
    </location>
</feature>
<dbReference type="FunFam" id="1.10.1040.10:FF:000017">
    <property type="entry name" value="2-dehydropantoate 2-reductase"/>
    <property type="match status" value="1"/>
</dbReference>
<name>A0A1W2TER2_ROSNE</name>
<dbReference type="Gene3D" id="3.40.50.720">
    <property type="entry name" value="NAD(P)-binding Rossmann-like Domain"/>
    <property type="match status" value="1"/>
</dbReference>
<dbReference type="EC" id="1.1.1.169" evidence="4"/>
<accession>A0A1W2TER2</accession>